<dbReference type="Proteomes" id="UP001432322">
    <property type="component" value="Unassembled WGS sequence"/>
</dbReference>
<dbReference type="AlphaFoldDB" id="A0AAV5WE89"/>
<feature type="non-terminal residue" evidence="1">
    <location>
        <position position="1"/>
    </location>
</feature>
<evidence type="ECO:0000313" key="1">
    <source>
        <dbReference type="EMBL" id="GMT29808.1"/>
    </source>
</evidence>
<sequence length="78" mass="9136">NDLISEERCYSENYVCVVEVKLLKGRVTYRQGCEYDTRKENSDVICQKGEFDRENGVQLCHCNEDGCNTLDRFYEKPS</sequence>
<name>A0AAV5WE89_9BILA</name>
<reference evidence="1" key="1">
    <citation type="submission" date="2023-10" db="EMBL/GenBank/DDBJ databases">
        <title>Genome assembly of Pristionchus species.</title>
        <authorList>
            <person name="Yoshida K."/>
            <person name="Sommer R.J."/>
        </authorList>
    </citation>
    <scope>NUCLEOTIDE SEQUENCE</scope>
    <source>
        <strain evidence="1">RS5133</strain>
    </source>
</reference>
<gene>
    <name evidence="1" type="ORF">PFISCL1PPCAC_21105</name>
</gene>
<evidence type="ECO:0000313" key="2">
    <source>
        <dbReference type="Proteomes" id="UP001432322"/>
    </source>
</evidence>
<proteinExistence type="predicted"/>
<feature type="non-terminal residue" evidence="1">
    <location>
        <position position="78"/>
    </location>
</feature>
<keyword evidence="2" id="KW-1185">Reference proteome</keyword>
<organism evidence="1 2">
    <name type="scientific">Pristionchus fissidentatus</name>
    <dbReference type="NCBI Taxonomy" id="1538716"/>
    <lineage>
        <taxon>Eukaryota</taxon>
        <taxon>Metazoa</taxon>
        <taxon>Ecdysozoa</taxon>
        <taxon>Nematoda</taxon>
        <taxon>Chromadorea</taxon>
        <taxon>Rhabditida</taxon>
        <taxon>Rhabditina</taxon>
        <taxon>Diplogasteromorpha</taxon>
        <taxon>Diplogasteroidea</taxon>
        <taxon>Neodiplogasteridae</taxon>
        <taxon>Pristionchus</taxon>
    </lineage>
</organism>
<comment type="caution">
    <text evidence="1">The sequence shown here is derived from an EMBL/GenBank/DDBJ whole genome shotgun (WGS) entry which is preliminary data.</text>
</comment>
<accession>A0AAV5WE89</accession>
<dbReference type="EMBL" id="BTSY01000005">
    <property type="protein sequence ID" value="GMT29808.1"/>
    <property type="molecule type" value="Genomic_DNA"/>
</dbReference>
<evidence type="ECO:0008006" key="3">
    <source>
        <dbReference type="Google" id="ProtNLM"/>
    </source>
</evidence>
<protein>
    <recommendedName>
        <fullName evidence="3">Protein sleepless</fullName>
    </recommendedName>
</protein>